<dbReference type="HOGENOM" id="CLU_188840_0_0_2"/>
<dbReference type="KEGG" id="mev:Metev_2014"/>
<evidence type="ECO:0000313" key="1">
    <source>
        <dbReference type="EMBL" id="ADI74843.1"/>
    </source>
</evidence>
<reference evidence="1 2" key="1">
    <citation type="submission" date="2010-06" db="EMBL/GenBank/DDBJ databases">
        <title>Complete sequence chromosome of Methanohalobium evestigatum Z-7303.</title>
        <authorList>
            <consortium name="US DOE Joint Genome Institute"/>
            <person name="Lucas S."/>
            <person name="Copeland A."/>
            <person name="Lapidus A."/>
            <person name="Cheng J.-F."/>
            <person name="Bruce D."/>
            <person name="Goodwin L."/>
            <person name="Pitluck S."/>
            <person name="Saunders E."/>
            <person name="Detter J.C."/>
            <person name="Han C."/>
            <person name="Tapia R."/>
            <person name="Land M."/>
            <person name="Hauser L."/>
            <person name="Kyrpides N."/>
            <person name="Mikhailova N."/>
            <person name="Sieprawska-Lupa M."/>
            <person name="Whitman W.B."/>
            <person name="Anderson I."/>
            <person name="Woyke T."/>
        </authorList>
    </citation>
    <scope>NUCLEOTIDE SEQUENCE [LARGE SCALE GENOMIC DNA]</scope>
    <source>
        <strain evidence="2">ATCC BAA-1072 / DSM 3721 / NBRC 107634 / OCM 161 / Z-7303</strain>
    </source>
</reference>
<dbReference type="RefSeq" id="WP_013195408.1">
    <property type="nucleotide sequence ID" value="NC_014253.1"/>
</dbReference>
<dbReference type="STRING" id="644295.Metev_2014"/>
<dbReference type="EMBL" id="CP002069">
    <property type="protein sequence ID" value="ADI74843.1"/>
    <property type="molecule type" value="Genomic_DNA"/>
</dbReference>
<evidence type="ECO:0000313" key="2">
    <source>
        <dbReference type="Proteomes" id="UP000000391"/>
    </source>
</evidence>
<organism evidence="1 2">
    <name type="scientific">Methanohalobium evestigatum (strain ATCC BAA-1072 / DSM 3721 / NBRC 107634 / OCM 161 / Z-7303)</name>
    <dbReference type="NCBI Taxonomy" id="644295"/>
    <lineage>
        <taxon>Archaea</taxon>
        <taxon>Methanobacteriati</taxon>
        <taxon>Methanobacteriota</taxon>
        <taxon>Stenosarchaea group</taxon>
        <taxon>Methanomicrobia</taxon>
        <taxon>Methanosarcinales</taxon>
        <taxon>Methanosarcinaceae</taxon>
        <taxon>Methanohalobium</taxon>
    </lineage>
</organism>
<name>D7EBK1_METEZ</name>
<dbReference type="AlphaFoldDB" id="D7EBK1"/>
<proteinExistence type="predicted"/>
<keyword evidence="2" id="KW-1185">Reference proteome</keyword>
<protein>
    <submittedName>
        <fullName evidence="1">Uncharacterized protein</fullName>
    </submittedName>
</protein>
<sequence>MIDPETNITVEPDLEEFILNNDKDFRLSTTCGGPILIPTSLKPPKPSDIKIDIGENTLYISRVQARYVSHLNKSMILNSPICELD</sequence>
<dbReference type="Proteomes" id="UP000000391">
    <property type="component" value="Chromosome"/>
</dbReference>
<dbReference type="OrthoDB" id="52980at2157"/>
<dbReference type="GeneID" id="9347674"/>
<accession>D7EBK1</accession>
<gene>
    <name evidence="1" type="ordered locus">Metev_2014</name>
</gene>